<comment type="caution">
    <text evidence="6">The sequence shown here is derived from an EMBL/GenBank/DDBJ whole genome shotgun (WGS) entry which is preliminary data.</text>
</comment>
<dbReference type="PANTHER" id="PTHR42756:SF2">
    <property type="entry name" value="MARR FAMILY REGULATORY PROTEIN"/>
    <property type="match status" value="1"/>
</dbReference>
<reference evidence="5 8" key="2">
    <citation type="journal article" date="2024" name="Int. J. Syst. Evol. Microbiol.">
        <title>Lacrimispora brassicae sp. nov. isolated from fermented cabbage, and proposal of Clostridium indicum Gundawar et al. 2019 and Clostridium methoxybenzovorans Mechichi et al. 1999 as heterotypic synonyms of Lacrimispora amygdalina (Parshina et al. 2003) Haas and Blanchard 2020 and Lacrimispora indolis (McClung and McCoy 1957) Haas and Blanchard 2020, respectively.</title>
        <authorList>
            <person name="Kobayashi H."/>
            <person name="Tanizawa Y."/>
            <person name="Sakamoto M."/>
            <person name="Ohkuma M."/>
            <person name="Tohno M."/>
        </authorList>
    </citation>
    <scope>NUCLEOTIDE SEQUENCE [LARGE SCALE GENOMIC DNA]</scope>
    <source>
        <strain evidence="5 8">DSM 12857</strain>
    </source>
</reference>
<name>A0A3E2NDV9_9FIRM</name>
<dbReference type="Gene3D" id="1.10.10.10">
    <property type="entry name" value="Winged helix-like DNA-binding domain superfamily/Winged helix DNA-binding domain"/>
    <property type="match status" value="1"/>
</dbReference>
<dbReference type="Proteomes" id="UP000260680">
    <property type="component" value="Unassembled WGS sequence"/>
</dbReference>
<dbReference type="PRINTS" id="PR00598">
    <property type="entry name" value="HTHMARR"/>
</dbReference>
<dbReference type="RefSeq" id="WP_117416719.1">
    <property type="nucleotide sequence ID" value="NZ_BRPJ01000033.1"/>
</dbReference>
<evidence type="ECO:0000313" key="7">
    <source>
        <dbReference type="Proteomes" id="UP000260680"/>
    </source>
</evidence>
<gene>
    <name evidence="6" type="ORF">DS742_09285</name>
    <name evidence="5" type="ORF">LAD12857_19290</name>
</gene>
<dbReference type="InterPro" id="IPR036388">
    <property type="entry name" value="WH-like_DNA-bd_sf"/>
</dbReference>
<evidence type="ECO:0000313" key="5">
    <source>
        <dbReference type="EMBL" id="GLB30006.1"/>
    </source>
</evidence>
<keyword evidence="8" id="KW-1185">Reference proteome</keyword>
<evidence type="ECO:0000259" key="4">
    <source>
        <dbReference type="PROSITE" id="PS50995"/>
    </source>
</evidence>
<dbReference type="SMART" id="SM00347">
    <property type="entry name" value="HTH_MARR"/>
    <property type="match status" value="1"/>
</dbReference>
<dbReference type="InterPro" id="IPR036390">
    <property type="entry name" value="WH_DNA-bd_sf"/>
</dbReference>
<dbReference type="AlphaFoldDB" id="A0A3E2NDV9"/>
<evidence type="ECO:0000313" key="8">
    <source>
        <dbReference type="Proteomes" id="UP001419084"/>
    </source>
</evidence>
<evidence type="ECO:0000313" key="6">
    <source>
        <dbReference type="EMBL" id="RFZ79208.1"/>
    </source>
</evidence>
<evidence type="ECO:0000256" key="3">
    <source>
        <dbReference type="ARBA" id="ARBA00023163"/>
    </source>
</evidence>
<evidence type="ECO:0000256" key="1">
    <source>
        <dbReference type="ARBA" id="ARBA00023015"/>
    </source>
</evidence>
<dbReference type="InterPro" id="IPR000835">
    <property type="entry name" value="HTH_MarR-typ"/>
</dbReference>
<keyword evidence="1" id="KW-0805">Transcription regulation</keyword>
<accession>A0A3E2NDV9</accession>
<protein>
    <submittedName>
        <fullName evidence="6">MarR family transcriptional regulator</fullName>
    </submittedName>
</protein>
<dbReference type="GO" id="GO:0003700">
    <property type="term" value="F:DNA-binding transcription factor activity"/>
    <property type="evidence" value="ECO:0007669"/>
    <property type="project" value="InterPro"/>
</dbReference>
<dbReference type="OrthoDB" id="795750at2"/>
<keyword evidence="3" id="KW-0804">Transcription</keyword>
<evidence type="ECO:0000256" key="2">
    <source>
        <dbReference type="ARBA" id="ARBA00023125"/>
    </source>
</evidence>
<sequence>MGNEPVNLLMINSKIYRNTQSYLDKALKIYDLSSGSFRYLFILEKNEGLCQSRISELIGHDKAMSARTINRLTELGYVVRIEDQLDSRAYKLFLTDKARLILPEIKEEIKNLTGLITEDLTEEEKEITLSSLVKILNKALELNT</sequence>
<reference evidence="6 7" key="1">
    <citation type="submission" date="2018-07" db="EMBL/GenBank/DDBJ databases">
        <title>New species, Clostridium PI-S10-A1B.</title>
        <authorList>
            <person name="Krishna G."/>
            <person name="Summeta K."/>
            <person name="Shikha S."/>
            <person name="Prabhu P.B."/>
            <person name="Suresh K."/>
        </authorList>
    </citation>
    <scope>NUCLEOTIDE SEQUENCE [LARGE SCALE GENOMIC DNA]</scope>
    <source>
        <strain evidence="6 7">PI-S10-A1B</strain>
    </source>
</reference>
<dbReference type="PROSITE" id="PS50995">
    <property type="entry name" value="HTH_MARR_2"/>
    <property type="match status" value="1"/>
</dbReference>
<dbReference type="SUPFAM" id="SSF46785">
    <property type="entry name" value="Winged helix' DNA-binding domain"/>
    <property type="match status" value="1"/>
</dbReference>
<organism evidence="6 7">
    <name type="scientific">Lacrimispora amygdalina</name>
    <dbReference type="NCBI Taxonomy" id="253257"/>
    <lineage>
        <taxon>Bacteria</taxon>
        <taxon>Bacillati</taxon>
        <taxon>Bacillota</taxon>
        <taxon>Clostridia</taxon>
        <taxon>Lachnospirales</taxon>
        <taxon>Lachnospiraceae</taxon>
        <taxon>Lacrimispora</taxon>
    </lineage>
</organism>
<dbReference type="EMBL" id="BRPJ01000033">
    <property type="protein sequence ID" value="GLB30006.1"/>
    <property type="molecule type" value="Genomic_DNA"/>
</dbReference>
<dbReference type="Pfam" id="PF12802">
    <property type="entry name" value="MarR_2"/>
    <property type="match status" value="1"/>
</dbReference>
<feature type="domain" description="HTH marR-type" evidence="4">
    <location>
        <begin position="2"/>
        <end position="141"/>
    </location>
</feature>
<dbReference type="PANTHER" id="PTHR42756">
    <property type="entry name" value="TRANSCRIPTIONAL REGULATOR, MARR"/>
    <property type="match status" value="1"/>
</dbReference>
<dbReference type="GO" id="GO:0003677">
    <property type="term" value="F:DNA binding"/>
    <property type="evidence" value="ECO:0007669"/>
    <property type="project" value="UniProtKB-KW"/>
</dbReference>
<keyword evidence="2" id="KW-0238">DNA-binding</keyword>
<dbReference type="Proteomes" id="UP001419084">
    <property type="component" value="Unassembled WGS sequence"/>
</dbReference>
<dbReference type="EMBL" id="QOHO01000026">
    <property type="protein sequence ID" value="RFZ79208.1"/>
    <property type="molecule type" value="Genomic_DNA"/>
</dbReference>
<proteinExistence type="predicted"/>